<proteinExistence type="predicted"/>
<dbReference type="EMBL" id="GGEC01069211">
    <property type="protein sequence ID" value="MBX49695.1"/>
    <property type="molecule type" value="Transcribed_RNA"/>
</dbReference>
<reference evidence="1" key="1">
    <citation type="submission" date="2018-02" db="EMBL/GenBank/DDBJ databases">
        <title>Rhizophora mucronata_Transcriptome.</title>
        <authorList>
            <person name="Meera S.P."/>
            <person name="Sreeshan A."/>
            <person name="Augustine A."/>
        </authorList>
    </citation>
    <scope>NUCLEOTIDE SEQUENCE</scope>
    <source>
        <tissue evidence="1">Leaf</tissue>
    </source>
</reference>
<protein>
    <submittedName>
        <fullName evidence="1">Uncharacterized protein</fullName>
    </submittedName>
</protein>
<organism evidence="1">
    <name type="scientific">Rhizophora mucronata</name>
    <name type="common">Asiatic mangrove</name>
    <dbReference type="NCBI Taxonomy" id="61149"/>
    <lineage>
        <taxon>Eukaryota</taxon>
        <taxon>Viridiplantae</taxon>
        <taxon>Streptophyta</taxon>
        <taxon>Embryophyta</taxon>
        <taxon>Tracheophyta</taxon>
        <taxon>Spermatophyta</taxon>
        <taxon>Magnoliopsida</taxon>
        <taxon>eudicotyledons</taxon>
        <taxon>Gunneridae</taxon>
        <taxon>Pentapetalae</taxon>
        <taxon>rosids</taxon>
        <taxon>fabids</taxon>
        <taxon>Malpighiales</taxon>
        <taxon>Rhizophoraceae</taxon>
        <taxon>Rhizophora</taxon>
    </lineage>
</organism>
<name>A0A2P2P4M1_RHIMU</name>
<evidence type="ECO:0000313" key="1">
    <source>
        <dbReference type="EMBL" id="MBX49695.1"/>
    </source>
</evidence>
<dbReference type="AlphaFoldDB" id="A0A2P2P4M1"/>
<accession>A0A2P2P4M1</accession>
<sequence>MSKWYLWCQLSIMLAFLWLSGSIHYEVLILKFTTYLPS</sequence>